<protein>
    <recommendedName>
        <fullName evidence="3">Selenium-dependent hydroxylase accessory protein YqeC</fullName>
    </recommendedName>
</protein>
<evidence type="ECO:0000313" key="2">
    <source>
        <dbReference type="Proteomes" id="UP000216052"/>
    </source>
</evidence>
<dbReference type="NCBIfam" id="TIGR03172">
    <property type="entry name" value="selenium cofactor biosynthesis protein YqeC"/>
    <property type="match status" value="1"/>
</dbReference>
<accession>A0ABZ3J817</accession>
<dbReference type="Proteomes" id="UP000216052">
    <property type="component" value="Chromosome"/>
</dbReference>
<name>A0ABZ3J817_SPOA4</name>
<dbReference type="EMBL" id="CP155571">
    <property type="protein sequence ID" value="XFO74310.1"/>
    <property type="molecule type" value="Genomic_DNA"/>
</dbReference>
<dbReference type="RefSeq" id="WP_093794754.1">
    <property type="nucleotide sequence ID" value="NZ_CP155571.1"/>
</dbReference>
<evidence type="ECO:0008006" key="3">
    <source>
        <dbReference type="Google" id="ProtNLM"/>
    </source>
</evidence>
<gene>
    <name evidence="1" type="ORF">SPACI_044200</name>
</gene>
<reference evidence="1" key="1">
    <citation type="submission" date="2024-05" db="EMBL/GenBank/DDBJ databases">
        <title>Isolation and characterization of Sporomusa carbonis sp. nov., a carboxydotrophic hydrogenogen in the genus of Sporomusa isolated from a charcoal burning pile.</title>
        <authorList>
            <person name="Boeer T."/>
            <person name="Rosenbaum F."/>
            <person name="Eysell L."/>
            <person name="Mueller V."/>
            <person name="Daniel R."/>
            <person name="Poehlein A."/>
        </authorList>
    </citation>
    <scope>NUCLEOTIDE SEQUENCE [LARGE SCALE GENOMIC DNA]</scope>
    <source>
        <strain evidence="1">DSM 3132</strain>
    </source>
</reference>
<evidence type="ECO:0000313" key="1">
    <source>
        <dbReference type="EMBL" id="XFO74310.1"/>
    </source>
</evidence>
<dbReference type="InterPro" id="IPR017587">
    <property type="entry name" value="YqeC"/>
</dbReference>
<sequence>MLKDALGLKQPGVVACVGAGGKTSVVQSLAAELDGAVVVTSTTKMFCRQVDNYALVMLDHCSDGVAEVAKLLLKQPRVAWFAGQVREKIIGLPPEWVDKLAVCVPDAYILVEADGARRCLLKAPSCSEPVIPERTAMTVGVLNIGAMGQMLSPENTHRLELVTAIIQRQPGDRITWQDIARLAVHPQGIFQYARGTKVLLLSGNQGPVARQAVKEIAGYVKAAQVGIERVVAATGYGDAMRASAVFVL</sequence>
<organism evidence="1 2">
    <name type="scientific">Sporomusa acidovorans (strain ATCC 49682 / DSM 3132 / Mol)</name>
    <dbReference type="NCBI Taxonomy" id="1123286"/>
    <lineage>
        <taxon>Bacteria</taxon>
        <taxon>Bacillati</taxon>
        <taxon>Bacillota</taxon>
        <taxon>Negativicutes</taxon>
        <taxon>Selenomonadales</taxon>
        <taxon>Sporomusaceae</taxon>
        <taxon>Sporomusa</taxon>
    </lineage>
</organism>
<dbReference type="Pfam" id="PF19842">
    <property type="entry name" value="YqeC"/>
    <property type="match status" value="1"/>
</dbReference>
<proteinExistence type="predicted"/>
<keyword evidence="2" id="KW-1185">Reference proteome</keyword>